<dbReference type="PANTHER" id="PTHR16026">
    <property type="entry name" value="CARTILAGE ACIDIC PROTEIN 1"/>
    <property type="match status" value="1"/>
</dbReference>
<dbReference type="OrthoDB" id="9816120at2"/>
<name>A0A2Z4IEW1_9BACT</name>
<dbReference type="InterPro" id="IPR011519">
    <property type="entry name" value="UnbV_ASPIC"/>
</dbReference>
<protein>
    <submittedName>
        <fullName evidence="3">RNA-binding protein</fullName>
    </submittedName>
</protein>
<dbReference type="EMBL" id="CP030041">
    <property type="protein sequence ID" value="AWW29018.1"/>
    <property type="molecule type" value="Genomic_DNA"/>
</dbReference>
<proteinExistence type="predicted"/>
<dbReference type="KEGG" id="est:DN752_02070"/>
<dbReference type="PANTHER" id="PTHR16026:SF0">
    <property type="entry name" value="CARTILAGE ACIDIC PROTEIN 1"/>
    <property type="match status" value="1"/>
</dbReference>
<accession>A0A2Z4IEW1</accession>
<organism evidence="3 4">
    <name type="scientific">Echinicola strongylocentroti</name>
    <dbReference type="NCBI Taxonomy" id="1795355"/>
    <lineage>
        <taxon>Bacteria</taxon>
        <taxon>Pseudomonadati</taxon>
        <taxon>Bacteroidota</taxon>
        <taxon>Cytophagia</taxon>
        <taxon>Cytophagales</taxon>
        <taxon>Cyclobacteriaceae</taxon>
        <taxon>Echinicola</taxon>
    </lineage>
</organism>
<dbReference type="Proteomes" id="UP000248688">
    <property type="component" value="Chromosome"/>
</dbReference>
<dbReference type="InterPro" id="IPR013517">
    <property type="entry name" value="FG-GAP"/>
</dbReference>
<feature type="domain" description="ASPIC/UnbV" evidence="2">
    <location>
        <begin position="536"/>
        <end position="601"/>
    </location>
</feature>
<evidence type="ECO:0000313" key="4">
    <source>
        <dbReference type="Proteomes" id="UP000248688"/>
    </source>
</evidence>
<keyword evidence="1" id="KW-0732">Signal</keyword>
<evidence type="ECO:0000256" key="1">
    <source>
        <dbReference type="ARBA" id="ARBA00022729"/>
    </source>
</evidence>
<dbReference type="PROSITE" id="PS51257">
    <property type="entry name" value="PROKAR_LIPOPROTEIN"/>
    <property type="match status" value="1"/>
</dbReference>
<evidence type="ECO:0000313" key="3">
    <source>
        <dbReference type="EMBL" id="AWW29018.1"/>
    </source>
</evidence>
<dbReference type="Pfam" id="PF13517">
    <property type="entry name" value="FG-GAP_3"/>
    <property type="match status" value="6"/>
</dbReference>
<dbReference type="InterPro" id="IPR028994">
    <property type="entry name" value="Integrin_alpha_N"/>
</dbReference>
<dbReference type="SUPFAM" id="SSF69318">
    <property type="entry name" value="Integrin alpha N-terminal domain"/>
    <property type="match status" value="2"/>
</dbReference>
<dbReference type="AlphaFoldDB" id="A0A2Z4IEW1"/>
<keyword evidence="4" id="KW-1185">Reference proteome</keyword>
<dbReference type="Pfam" id="PF07593">
    <property type="entry name" value="UnbV_ASPIC"/>
    <property type="match status" value="1"/>
</dbReference>
<sequence>MTKASIYTSLLTLMTMGLMSCSDNDEASKAPEADPLFALLDHEQSGVAFRNTITETPEANVFEYQYFYNGGGVALGDVNNDGLEDSYFSGNMVDNKLYLNKGEMQFRDITLAANVAGRPHAWATGVSMVDINGDGWLDIYVCYSGELAEDSRRNQLFINQGADEEGIPYFKEEAAAYGLDDPAYTTSAAFFDLEGDGDLDAILLDHNADLFRNLDAMSFEYILDQKDKHSSSKLLENRDGVFVDITEKAGWDESPLSYGLGLSIADFNEDHRPDVFIGNDYSAPDYLYIQQENHGFRDELSVRMGHTSLYSMGSDAADVNNDGLVDLISLDMLPQQNKRQKLLASQDNYEHFNLFHEVGLHHQYMRNMLQLNNGDGTFSEIGQLAGISNTDWSWAPLWVDFDQDGWKDLFVANGFLRDFTNLDFIKYRSSIFNVGTMAKEDILKLIKQMPSSEVKNYIFRNSGNLQFTDQGNAWGIDHFSNSNGAAYGDLDNDGDLDLVVNNVNLEAFIYENQRNERPNHQWLQVSLTGNGTNTFGIGAKVWVYQGDKQQLLEQMPFRGYQSSVSPVLTFGLAEGNIDSLKVVWRDGSCQTITAVPTNQRLMLTQKEAKKETVGPKEIQESIWEEVDGAGLVTHKDVLFNDFKRQPLLINPQSTLGPVMAKADVNNDGNPDVFFGGGKGQAASLLLSMGSEEYKLTQPADFEQGKDAVDAAALFLDVDGDGDQDLYVASGGYHDLSPDAALLTDRLYKNDGKGYFILASESLPRVKESTGAVVAWDYNEDGSLDIFMGGAVIPGWFPASYTSKLLQNDGKGKFELAPEELIKAFVPLHLVTDAKVADLDNDGTEELIVVGRWMGIEVFDYKDGEIKRVTSDYFGQSYVGLWNTLMVEDLDGDGSPELVAGNLGLNSQIKASKEEPAELLFKDFDGNGAVDPILSFYIQGETYPYVTRDELFEQISMKRIDFDNYASYAEAKISDVFTEEELEGAENYQATTLETMLFSQAESGKFKPLPLPVQAQFSPVYSIISLTSGGDKQLWLGGNIHHTRIKLGDTDANHGVLLTADHQGKYRYIDQVTSGFKIQGDVRSALQVGEELWVGVYNQPLLRFQKKHPITP</sequence>
<gene>
    <name evidence="3" type="ORF">DN752_02070</name>
</gene>
<dbReference type="Gene3D" id="2.130.10.130">
    <property type="entry name" value="Integrin alpha, N-terminal"/>
    <property type="match status" value="2"/>
</dbReference>
<dbReference type="RefSeq" id="WP_112782438.1">
    <property type="nucleotide sequence ID" value="NZ_CP030041.1"/>
</dbReference>
<evidence type="ECO:0000259" key="2">
    <source>
        <dbReference type="Pfam" id="PF07593"/>
    </source>
</evidence>
<reference evidence="3 4" key="1">
    <citation type="submission" date="2018-06" db="EMBL/GenBank/DDBJ databases">
        <title>Echinicola strongylocentroti sp. nov., isolated from a sea urchin Strongylocentrotus intermedius.</title>
        <authorList>
            <person name="Bae S.S."/>
        </authorList>
    </citation>
    <scope>NUCLEOTIDE SEQUENCE [LARGE SCALE GENOMIC DNA]</scope>
    <source>
        <strain evidence="3 4">MEBiC08714</strain>
    </source>
</reference>
<dbReference type="InterPro" id="IPR027039">
    <property type="entry name" value="Crtac1"/>
</dbReference>